<dbReference type="PANTHER" id="PTHR30244">
    <property type="entry name" value="TRANSAMINASE"/>
    <property type="match status" value="1"/>
</dbReference>
<proteinExistence type="inferred from homology"/>
<accession>A0A518B950</accession>
<dbReference type="InterPro" id="IPR000653">
    <property type="entry name" value="DegT/StrS_aminotransferase"/>
</dbReference>
<reference evidence="6 7" key="1">
    <citation type="submission" date="2019-02" db="EMBL/GenBank/DDBJ databases">
        <title>Deep-cultivation of Planctomycetes and their phenomic and genomic characterization uncovers novel biology.</title>
        <authorList>
            <person name="Wiegand S."/>
            <person name="Jogler M."/>
            <person name="Boedeker C."/>
            <person name="Pinto D."/>
            <person name="Vollmers J."/>
            <person name="Rivas-Marin E."/>
            <person name="Kohn T."/>
            <person name="Peeters S.H."/>
            <person name="Heuer A."/>
            <person name="Rast P."/>
            <person name="Oberbeckmann S."/>
            <person name="Bunk B."/>
            <person name="Jeske O."/>
            <person name="Meyerdierks A."/>
            <person name="Storesund J.E."/>
            <person name="Kallscheuer N."/>
            <person name="Luecker S."/>
            <person name="Lage O.M."/>
            <person name="Pohl T."/>
            <person name="Merkel B.J."/>
            <person name="Hornburger P."/>
            <person name="Mueller R.-W."/>
            <person name="Bruemmer F."/>
            <person name="Labrenz M."/>
            <person name="Spormann A.M."/>
            <person name="Op den Camp H."/>
            <person name="Overmann J."/>
            <person name="Amann R."/>
            <person name="Jetten M.S.M."/>
            <person name="Mascher T."/>
            <person name="Medema M.H."/>
            <person name="Devos D.P."/>
            <person name="Kaster A.-K."/>
            <person name="Ovreas L."/>
            <person name="Rohde M."/>
            <person name="Galperin M.Y."/>
            <person name="Jogler C."/>
        </authorList>
    </citation>
    <scope>NUCLEOTIDE SEQUENCE [LARGE SCALE GENOMIC DNA]</scope>
    <source>
        <strain evidence="6 7">Pan216</strain>
    </source>
</reference>
<dbReference type="OrthoDB" id="9810913at2"/>
<evidence type="ECO:0000256" key="5">
    <source>
        <dbReference type="RuleBase" id="RU004508"/>
    </source>
</evidence>
<feature type="modified residue" description="N6-(pyridoxal phosphate)lysine" evidence="4">
    <location>
        <position position="185"/>
    </location>
</feature>
<dbReference type="Gene3D" id="3.40.640.10">
    <property type="entry name" value="Type I PLP-dependent aspartate aminotransferase-like (Major domain)"/>
    <property type="match status" value="1"/>
</dbReference>
<feature type="active site" description="Proton acceptor" evidence="3">
    <location>
        <position position="185"/>
    </location>
</feature>
<dbReference type="RefSeq" id="WP_145261031.1">
    <property type="nucleotide sequence ID" value="NZ_CP036279.1"/>
</dbReference>
<dbReference type="GO" id="GO:0008483">
    <property type="term" value="F:transaminase activity"/>
    <property type="evidence" value="ECO:0007669"/>
    <property type="project" value="UniProtKB-KW"/>
</dbReference>
<dbReference type="AlphaFoldDB" id="A0A518B950"/>
<sequence length="364" mass="39976">MIPFFDPRPSHERHRQAINGAVLRVLGSKTLLFGQELTQFESEFAQNVGVSNAIGVHSGTDALQLALTSLDLGPDAEVITTAHTAVATVAAIRLAGALPKFLDIDPRTCLLDLNRLEEAITPNTRAIVPVHLYGQAVPMDELLQIARRHRLAVVEDCAQAFGARWKGTPVGTFGDVGCFSFYPTKNLGALGDGGACVTNDTVLAESIRSRRQYGLDATRHARCEGINSRLDELQAAVLRVKLRAFPEALSQRERRAKHYRDALAGGPWDLPLETEFAQHAYHLFVLRCHDRSRVIEALDSAGIGWAIHYPVPIHLMDAYRSFGDGPGSLPETERAANDVLSLPLYDAMPDEHLKRIIEILRSLA</sequence>
<evidence type="ECO:0000256" key="2">
    <source>
        <dbReference type="ARBA" id="ARBA00037999"/>
    </source>
</evidence>
<name>A0A518B950_9BACT</name>
<dbReference type="Gene3D" id="3.90.1150.10">
    <property type="entry name" value="Aspartate Aminotransferase, domain 1"/>
    <property type="match status" value="1"/>
</dbReference>
<dbReference type="InterPro" id="IPR015421">
    <property type="entry name" value="PyrdxlP-dep_Trfase_major"/>
</dbReference>
<dbReference type="InterPro" id="IPR015424">
    <property type="entry name" value="PyrdxlP-dep_Trfase"/>
</dbReference>
<evidence type="ECO:0000313" key="6">
    <source>
        <dbReference type="EMBL" id="QDU63508.1"/>
    </source>
</evidence>
<keyword evidence="6" id="KW-0808">Transferase</keyword>
<evidence type="ECO:0000256" key="1">
    <source>
        <dbReference type="ARBA" id="ARBA00022898"/>
    </source>
</evidence>
<dbReference type="EMBL" id="CP036279">
    <property type="protein sequence ID" value="QDU63508.1"/>
    <property type="molecule type" value="Genomic_DNA"/>
</dbReference>
<evidence type="ECO:0000256" key="4">
    <source>
        <dbReference type="PIRSR" id="PIRSR000390-2"/>
    </source>
</evidence>
<dbReference type="InterPro" id="IPR015422">
    <property type="entry name" value="PyrdxlP-dep_Trfase_small"/>
</dbReference>
<keyword evidence="1 4" id="KW-0663">Pyridoxal phosphate</keyword>
<dbReference type="PIRSF" id="PIRSF000390">
    <property type="entry name" value="PLP_StrS"/>
    <property type="match status" value="1"/>
</dbReference>
<dbReference type="KEGG" id="knv:Pan216_43880"/>
<dbReference type="EC" id="2.6.1.90" evidence="6"/>
<dbReference type="CDD" id="cd00616">
    <property type="entry name" value="AHBA_syn"/>
    <property type="match status" value="1"/>
</dbReference>
<keyword evidence="6" id="KW-0032">Aminotransferase</keyword>
<protein>
    <submittedName>
        <fullName evidence="6">dTDP-3-amino-3,6-dideoxy-alpha-D-galactopyranose transaminase</fullName>
        <ecNumber evidence="6">2.6.1.90</ecNumber>
    </submittedName>
</protein>
<dbReference type="GO" id="GO:0030170">
    <property type="term" value="F:pyridoxal phosphate binding"/>
    <property type="evidence" value="ECO:0007669"/>
    <property type="project" value="TreeGrafter"/>
</dbReference>
<keyword evidence="7" id="KW-1185">Reference proteome</keyword>
<gene>
    <name evidence="6" type="primary">fdtB</name>
    <name evidence="6" type="ORF">Pan216_43880</name>
</gene>
<evidence type="ECO:0000256" key="3">
    <source>
        <dbReference type="PIRSR" id="PIRSR000390-1"/>
    </source>
</evidence>
<dbReference type="Proteomes" id="UP000317093">
    <property type="component" value="Chromosome"/>
</dbReference>
<evidence type="ECO:0000313" key="7">
    <source>
        <dbReference type="Proteomes" id="UP000317093"/>
    </source>
</evidence>
<organism evidence="6 7">
    <name type="scientific">Kolteria novifilia</name>
    <dbReference type="NCBI Taxonomy" id="2527975"/>
    <lineage>
        <taxon>Bacteria</taxon>
        <taxon>Pseudomonadati</taxon>
        <taxon>Planctomycetota</taxon>
        <taxon>Planctomycetia</taxon>
        <taxon>Kolteriales</taxon>
        <taxon>Kolteriaceae</taxon>
        <taxon>Kolteria</taxon>
    </lineage>
</organism>
<dbReference type="Pfam" id="PF01041">
    <property type="entry name" value="DegT_DnrJ_EryC1"/>
    <property type="match status" value="1"/>
</dbReference>
<dbReference type="GO" id="GO:0000271">
    <property type="term" value="P:polysaccharide biosynthetic process"/>
    <property type="evidence" value="ECO:0007669"/>
    <property type="project" value="TreeGrafter"/>
</dbReference>
<dbReference type="SUPFAM" id="SSF53383">
    <property type="entry name" value="PLP-dependent transferases"/>
    <property type="match status" value="1"/>
</dbReference>
<comment type="similarity">
    <text evidence="2 5">Belongs to the DegT/DnrJ/EryC1 family.</text>
</comment>
<dbReference type="PANTHER" id="PTHR30244:SF36">
    <property type="entry name" value="3-OXO-GLUCOSE-6-PHOSPHATE:GLUTAMATE AMINOTRANSFERASE"/>
    <property type="match status" value="1"/>
</dbReference>